<reference evidence="4" key="2">
    <citation type="submission" date="2016-11" db="UniProtKB">
        <authorList>
            <consortium name="WormBaseParasite"/>
        </authorList>
    </citation>
    <scope>IDENTIFICATION</scope>
</reference>
<dbReference type="SUPFAM" id="SSF63748">
    <property type="entry name" value="Tudor/PWWP/MBT"/>
    <property type="match status" value="2"/>
</dbReference>
<feature type="compositionally biased region" description="Polar residues" evidence="2">
    <location>
        <begin position="795"/>
        <end position="805"/>
    </location>
</feature>
<evidence type="ECO:0000313" key="3">
    <source>
        <dbReference type="Proteomes" id="UP000095285"/>
    </source>
</evidence>
<protein>
    <submittedName>
        <fullName evidence="4">Tudor domain-containing protein</fullName>
    </submittedName>
</protein>
<evidence type="ECO:0000256" key="2">
    <source>
        <dbReference type="SAM" id="MobiDB-lite"/>
    </source>
</evidence>
<dbReference type="WBParaSite" id="EN70_11028">
    <property type="protein sequence ID" value="EN70_11028"/>
    <property type="gene ID" value="EN70_11028"/>
</dbReference>
<reference evidence="3" key="1">
    <citation type="submission" date="2012-04" db="EMBL/GenBank/DDBJ databases">
        <title>The Genome Sequence of Loa loa.</title>
        <authorList>
            <consortium name="The Broad Institute Genome Sequencing Platform"/>
            <consortium name="Broad Institute Genome Sequencing Center for Infectious Disease"/>
            <person name="Nutman T.B."/>
            <person name="Fink D.L."/>
            <person name="Russ C."/>
            <person name="Young S."/>
            <person name="Zeng Q."/>
            <person name="Gargeya S."/>
            <person name="Alvarado L."/>
            <person name="Berlin A."/>
            <person name="Chapman S.B."/>
            <person name="Chen Z."/>
            <person name="Freedman E."/>
            <person name="Gellesch M."/>
            <person name="Goldberg J."/>
            <person name="Griggs A."/>
            <person name="Gujja S."/>
            <person name="Heilman E.R."/>
            <person name="Heiman D."/>
            <person name="Howarth C."/>
            <person name="Mehta T."/>
            <person name="Neiman D."/>
            <person name="Pearson M."/>
            <person name="Roberts A."/>
            <person name="Saif S."/>
            <person name="Shea T."/>
            <person name="Shenoy N."/>
            <person name="Sisk P."/>
            <person name="Stolte C."/>
            <person name="Sykes S."/>
            <person name="White J."/>
            <person name="Yandava C."/>
            <person name="Haas B."/>
            <person name="Henn M.R."/>
            <person name="Nusbaum C."/>
            <person name="Birren B."/>
        </authorList>
    </citation>
    <scope>NUCLEOTIDE SEQUENCE [LARGE SCALE GENOMIC DNA]</scope>
</reference>
<evidence type="ECO:0000313" key="4">
    <source>
        <dbReference type="WBParaSite" id="EN70_11028"/>
    </source>
</evidence>
<proteinExistence type="predicted"/>
<dbReference type="OrthoDB" id="5810590at2759"/>
<sequence length="1171" mass="132419">MRSGGKFLVAAPPDGRALWLRHDGSSINLMASTYFIPAGLVLPADDCFEVRILRVDKVTKCLYVRPLFSDNQYDELNVNLSVAVTNDTNYPVVTQPLSMSTVYMVRTEKGYVRAVLLKREKTMTYSVIGADDNDSAEKCCQICQMYGIDLGEVYDICANDVCELLPSLRNVPPLCLCIILESCSNTSKCEEFELLEEGAICIIRICNEFPSNYPQRAKEMYPPAIMSQLYKEIENAKYIEITCNMKTSEKIPESPLTSVTDGVRFSESIESNVTHASMVTESVNNKKAFLQTCTININGGNSSGMPRRRCRALVVKSASVPAITRDPALPFMFQKFNVALPARLTARVTERTDYDTYLMRNPEVIDDLTKRMVTAKTPLISRLCLDRGICCIARLIRPARSSSSSFEPQIYRAIASHYRPDDNTCEVLLVDFGQTIVCSVSNLFELKDQPVEVLEKPTASFRCRVKRFSPSKKNGNKGVRLLDENDYNVCLTLKCARDLYWAKVTLSDTDFVLYYKKPRVRKEVDEKKNVKEETNIDTASQVFTEIFSDIKNTPRSNIVKKLEQRKAELREEEERLHEQEELLRKEEENFTNERNKREQELQLIALQMQLWDISTKLDMVASNNSNFVKANASPQLQEDGYCDIPMHTTNSHGQPGNGYGNGNNAANMPQQQQNIAVNQSWGQQWPSYPPAPQTSSVVTSINQCNQPYPYQQINGMHSSMPYMQDAPVSFPNATNDYHYGIPKCNRNINNHVSPQKSHFPSRKWRMASPKTTRTLLLNDTSSESDNGHSSRRPSSHNNKLQSLFRPNSKIKKRSTQSKAALSTSKTNSIISNSSTDCKFSVSADSFWDSCHRKLEYGEPPHRTISDYCNIAKKQSLDINDNFPKRSLSAISQYTKNLSNFPNQPFTQLKLEQTRKTFGNMMASDSSHTSSIKKPIYTSDESADYSQLCISTSNYEEQDMTSDRFQLVLSESQISMHHQDDEPQSFPTYQLYHKLVSIVDGSELMVRRIGSDADWPIFFVTPATVSQDMSAACFDSLCPTQKLNANEIAIGALCMVQCNDFEKTKVRAVIERFGENVVHVRHIDDGHVGIIGQNDLWSIENLPSNVRIQPALSVPCILASLNEAQLVKTINCHMNGIPCVGQLMRVQFKEQRKDGIWIVELINGMNNDERVE</sequence>
<keyword evidence="3" id="KW-1185">Reference proteome</keyword>
<dbReference type="Gene3D" id="2.30.30.140">
    <property type="match status" value="1"/>
</dbReference>
<evidence type="ECO:0000256" key="1">
    <source>
        <dbReference type="SAM" id="Coils"/>
    </source>
</evidence>
<name>A0A1I7V8H6_LOALO</name>
<feature type="compositionally biased region" description="Polar residues" evidence="2">
    <location>
        <begin position="769"/>
        <end position="784"/>
    </location>
</feature>
<dbReference type="STRING" id="7209.A0A1I7V8H6"/>
<feature type="region of interest" description="Disordered" evidence="2">
    <location>
        <begin position="748"/>
        <end position="826"/>
    </location>
</feature>
<dbReference type="AlphaFoldDB" id="A0A1I7V8H6"/>
<feature type="coiled-coil region" evidence="1">
    <location>
        <begin position="555"/>
        <end position="596"/>
    </location>
</feature>
<keyword evidence="1" id="KW-0175">Coiled coil</keyword>
<dbReference type="CDD" id="cd20379">
    <property type="entry name" value="Tudor_dTUD-like"/>
    <property type="match status" value="1"/>
</dbReference>
<feature type="compositionally biased region" description="Polar residues" evidence="2">
    <location>
        <begin position="748"/>
        <end position="758"/>
    </location>
</feature>
<accession>A0A1I7V8H6</accession>
<gene>
    <name evidence="4" type="primary">LOAG_06454</name>
</gene>
<organism evidence="3 4">
    <name type="scientific">Loa loa</name>
    <name type="common">Eye worm</name>
    <name type="synonym">Filaria loa</name>
    <dbReference type="NCBI Taxonomy" id="7209"/>
    <lineage>
        <taxon>Eukaryota</taxon>
        <taxon>Metazoa</taxon>
        <taxon>Ecdysozoa</taxon>
        <taxon>Nematoda</taxon>
        <taxon>Chromadorea</taxon>
        <taxon>Rhabditida</taxon>
        <taxon>Spirurina</taxon>
        <taxon>Spiruromorpha</taxon>
        <taxon>Filarioidea</taxon>
        <taxon>Onchocercidae</taxon>
        <taxon>Loa</taxon>
    </lineage>
</organism>
<dbReference type="InParanoid" id="A0A1I7V8H6"/>
<dbReference type="Proteomes" id="UP000095285">
    <property type="component" value="Unassembled WGS sequence"/>
</dbReference>